<proteinExistence type="predicted"/>
<dbReference type="InterPro" id="IPR050664">
    <property type="entry name" value="Octanoyltrans_LipM/LipL"/>
</dbReference>
<comment type="caution">
    <text evidence="1">The sequence shown here is derived from an EMBL/GenBank/DDBJ whole genome shotgun (WGS) entry which is preliminary data.</text>
</comment>
<accession>T0ZDR1</accession>
<dbReference type="PANTHER" id="PTHR43679">
    <property type="entry name" value="OCTANOYLTRANSFERASE LIPM-RELATED"/>
    <property type="match status" value="1"/>
</dbReference>
<organism evidence="1">
    <name type="scientific">mine drainage metagenome</name>
    <dbReference type="NCBI Taxonomy" id="410659"/>
    <lineage>
        <taxon>unclassified sequences</taxon>
        <taxon>metagenomes</taxon>
        <taxon>ecological metagenomes</taxon>
    </lineage>
</organism>
<gene>
    <name evidence="1" type="ORF">B1A_15947</name>
</gene>
<evidence type="ECO:0000313" key="1">
    <source>
        <dbReference type="EMBL" id="EQD42372.1"/>
    </source>
</evidence>
<feature type="non-terminal residue" evidence="1">
    <location>
        <position position="1"/>
    </location>
</feature>
<sequence length="167" mass="17729">ELLGARTPTIGQVQQALLDGFCERLGIEFQPAEADSHAAVLQLGRELHARWIGTEEFVAEIDGPPRGAAVSVGTCAGAGGTITAYLRREGPEGRRIGQVLISGDFFVAPPRLVLDLESRLRGIEIESVGETIERFFLEHPASTLSVGAADFKRAIETALSATAHAPA</sequence>
<dbReference type="PANTHER" id="PTHR43679:SF2">
    <property type="entry name" value="OCTANOYL-[GCVH]:PROTEIN N-OCTANOYLTRANSFERASE"/>
    <property type="match status" value="1"/>
</dbReference>
<dbReference type="GO" id="GO:0016874">
    <property type="term" value="F:ligase activity"/>
    <property type="evidence" value="ECO:0007669"/>
    <property type="project" value="UniProtKB-KW"/>
</dbReference>
<reference evidence="1" key="2">
    <citation type="journal article" date="2014" name="ISME J.">
        <title>Microbial stratification in low pH oxic and suboxic macroscopic growths along an acid mine drainage.</title>
        <authorList>
            <person name="Mendez-Garcia C."/>
            <person name="Mesa V."/>
            <person name="Sprenger R.R."/>
            <person name="Richter M."/>
            <person name="Diez M.S."/>
            <person name="Solano J."/>
            <person name="Bargiela R."/>
            <person name="Golyshina O.V."/>
            <person name="Manteca A."/>
            <person name="Ramos J.L."/>
            <person name="Gallego J.R."/>
            <person name="Llorente I."/>
            <person name="Martins Dos Santos V.A."/>
            <person name="Jensen O.N."/>
            <person name="Pelaez A.I."/>
            <person name="Sanchez J."/>
            <person name="Ferrer M."/>
        </authorList>
    </citation>
    <scope>NUCLEOTIDE SEQUENCE</scope>
</reference>
<keyword evidence="1" id="KW-0436">Ligase</keyword>
<dbReference type="Gene3D" id="3.30.390.50">
    <property type="entry name" value="CO dehydrogenase flavoprotein, C-terminal domain"/>
    <property type="match status" value="1"/>
</dbReference>
<dbReference type="EMBL" id="AUZX01011711">
    <property type="protein sequence ID" value="EQD42372.1"/>
    <property type="molecule type" value="Genomic_DNA"/>
</dbReference>
<reference evidence="1" key="1">
    <citation type="submission" date="2013-08" db="EMBL/GenBank/DDBJ databases">
        <authorList>
            <person name="Mendez C."/>
            <person name="Richter M."/>
            <person name="Ferrer M."/>
            <person name="Sanchez J."/>
        </authorList>
    </citation>
    <scope>NUCLEOTIDE SEQUENCE</scope>
</reference>
<protein>
    <submittedName>
        <fullName evidence="1">Biotin/lipoate A/B protein ligase</fullName>
    </submittedName>
</protein>
<dbReference type="AlphaFoldDB" id="T0ZDR1"/>
<name>T0ZDR1_9ZZZZ</name>